<dbReference type="PANTHER" id="PTHR30570:SF1">
    <property type="entry name" value="PHOSPHATE-BINDING PROTEIN PSTS"/>
    <property type="match status" value="1"/>
</dbReference>
<dbReference type="SUPFAM" id="SSF53850">
    <property type="entry name" value="Periplasmic binding protein-like II"/>
    <property type="match status" value="1"/>
</dbReference>
<dbReference type="Gene3D" id="3.40.190.10">
    <property type="entry name" value="Periplasmic binding protein-like II"/>
    <property type="match status" value="2"/>
</dbReference>
<comment type="caution">
    <text evidence="3">The sequence shown here is derived from an EMBL/GenBank/DDBJ whole genome shotgun (WGS) entry which is preliminary data.</text>
</comment>
<dbReference type="RefSeq" id="WP_166860152.1">
    <property type="nucleotide sequence ID" value="NZ_JAAQOM010000009.1"/>
</dbReference>
<dbReference type="EMBL" id="JAAQOM010000009">
    <property type="protein sequence ID" value="NIA55094.1"/>
    <property type="molecule type" value="Genomic_DNA"/>
</dbReference>
<sequence>MNNPPHPPSPALQLTGSTTLLPRMQRIAEAYMETHAVRVVVNGGCGTARGYKALLDGTTDIAMASGTAPDDLAAAAGARGLPFRATVVRRDAIVPLVHASNPVDALTLLQLRNVFTGRIADWARLGGPRAPIEVLVGPPTGGVSTSWRQRLLGVADTYTPLARVLGTDDRLARLAARPFAITYAPHMAFPRHLKVLRIADTAPVDPVYAPLMLVTLGPWTLPAARFIAYAAAAGQAGAAEADRA</sequence>
<feature type="domain" description="PBP" evidence="2">
    <location>
        <begin position="10"/>
        <end position="193"/>
    </location>
</feature>
<accession>A0ABX0PEQ6</accession>
<dbReference type="Proteomes" id="UP000716322">
    <property type="component" value="Unassembled WGS sequence"/>
</dbReference>
<organism evidence="3 4">
    <name type="scientific">Telluria antibiotica</name>
    <dbReference type="NCBI Taxonomy" id="2717319"/>
    <lineage>
        <taxon>Bacteria</taxon>
        <taxon>Pseudomonadati</taxon>
        <taxon>Pseudomonadota</taxon>
        <taxon>Betaproteobacteria</taxon>
        <taxon>Burkholderiales</taxon>
        <taxon>Oxalobacteraceae</taxon>
        <taxon>Telluria group</taxon>
        <taxon>Telluria</taxon>
    </lineage>
</organism>
<name>A0ABX0PEQ6_9BURK</name>
<reference evidence="3 4" key="1">
    <citation type="submission" date="2020-03" db="EMBL/GenBank/DDBJ databases">
        <title>Genome sequence of strain Massilia sp. TW-1.</title>
        <authorList>
            <person name="Chaudhary D.K."/>
        </authorList>
    </citation>
    <scope>NUCLEOTIDE SEQUENCE [LARGE SCALE GENOMIC DNA]</scope>
    <source>
        <strain evidence="3 4">TW-1</strain>
    </source>
</reference>
<dbReference type="PANTHER" id="PTHR30570">
    <property type="entry name" value="PERIPLASMIC PHOSPHATE BINDING COMPONENT OF PHOSPHATE ABC TRANSPORTER"/>
    <property type="match status" value="1"/>
</dbReference>
<gene>
    <name evidence="3" type="ORF">HAV22_15765</name>
</gene>
<proteinExistence type="predicted"/>
<evidence type="ECO:0000259" key="2">
    <source>
        <dbReference type="Pfam" id="PF12849"/>
    </source>
</evidence>
<protein>
    <recommendedName>
        <fullName evidence="2">PBP domain-containing protein</fullName>
    </recommendedName>
</protein>
<dbReference type="Pfam" id="PF12849">
    <property type="entry name" value="PBP_like_2"/>
    <property type="match status" value="1"/>
</dbReference>
<evidence type="ECO:0000313" key="4">
    <source>
        <dbReference type="Proteomes" id="UP000716322"/>
    </source>
</evidence>
<evidence type="ECO:0000256" key="1">
    <source>
        <dbReference type="ARBA" id="ARBA00022729"/>
    </source>
</evidence>
<dbReference type="InterPro" id="IPR050811">
    <property type="entry name" value="Phosphate_ABC_transporter"/>
</dbReference>
<keyword evidence="1" id="KW-0732">Signal</keyword>
<dbReference type="InterPro" id="IPR024370">
    <property type="entry name" value="PBP_domain"/>
</dbReference>
<evidence type="ECO:0000313" key="3">
    <source>
        <dbReference type="EMBL" id="NIA55094.1"/>
    </source>
</evidence>
<keyword evidence="4" id="KW-1185">Reference proteome</keyword>